<organism evidence="1 2">
    <name type="scientific">Nocardioides nanhaiensis</name>
    <dbReference type="NCBI Taxonomy" id="1476871"/>
    <lineage>
        <taxon>Bacteria</taxon>
        <taxon>Bacillati</taxon>
        <taxon>Actinomycetota</taxon>
        <taxon>Actinomycetes</taxon>
        <taxon>Propionibacteriales</taxon>
        <taxon>Nocardioidaceae</taxon>
        <taxon>Nocardioides</taxon>
    </lineage>
</organism>
<accession>A0ABP8W9D6</accession>
<evidence type="ECO:0000313" key="2">
    <source>
        <dbReference type="Proteomes" id="UP001500621"/>
    </source>
</evidence>
<reference evidence="2" key="1">
    <citation type="journal article" date="2019" name="Int. J. Syst. Evol. Microbiol.">
        <title>The Global Catalogue of Microorganisms (GCM) 10K type strain sequencing project: providing services to taxonomists for standard genome sequencing and annotation.</title>
        <authorList>
            <consortium name="The Broad Institute Genomics Platform"/>
            <consortium name="The Broad Institute Genome Sequencing Center for Infectious Disease"/>
            <person name="Wu L."/>
            <person name="Ma J."/>
        </authorList>
    </citation>
    <scope>NUCLEOTIDE SEQUENCE [LARGE SCALE GENOMIC DNA]</scope>
    <source>
        <strain evidence="2">JCM 18127</strain>
    </source>
</reference>
<dbReference type="Proteomes" id="UP001500621">
    <property type="component" value="Unassembled WGS sequence"/>
</dbReference>
<dbReference type="RefSeq" id="WP_345265197.1">
    <property type="nucleotide sequence ID" value="NZ_BAABIM010000002.1"/>
</dbReference>
<dbReference type="EMBL" id="BAABIM010000002">
    <property type="protein sequence ID" value="GAA4682398.1"/>
    <property type="molecule type" value="Genomic_DNA"/>
</dbReference>
<keyword evidence="2" id="KW-1185">Reference proteome</keyword>
<protein>
    <recommendedName>
        <fullName evidence="3">DUF3039 domain-containing protein</fullName>
    </recommendedName>
</protein>
<evidence type="ECO:0000313" key="1">
    <source>
        <dbReference type="EMBL" id="GAA4682398.1"/>
    </source>
</evidence>
<proteinExistence type="predicted"/>
<name>A0ABP8W9D6_9ACTN</name>
<comment type="caution">
    <text evidence="1">The sequence shown here is derived from an EMBL/GenBank/DDBJ whole genome shotgun (WGS) entry which is preliminary data.</text>
</comment>
<gene>
    <name evidence="1" type="ORF">GCM10023226_19430</name>
</gene>
<sequence length="321" mass="35103">MSEETIVKASADQVLRAAERMVDLPWPEPGSDASLTWELEGLEGETLWLTHVLPLASGATPAEITALTAPLLDLADRRWGTRHRFDATRFTDDASTPPGDYDRRSAPAGLVRSLGATSAVWWRRGAYAALLVDSSRTAPADTKLALLVLERDWLGPPGAEERALESPLVQDLLSGEPSRVLSATWTVIGTRDPELLAPLVTALPAIRSATAGLDLGGALIQNATHVRHALTRLQLVADGECLCTAYPDHLLHDVAREQQRGHVRVEGTVPNERQWEPDRICVCTACGRRYQVEQGEYHYPWWQWRPLAGRSGAPAAQTPPT</sequence>
<evidence type="ECO:0008006" key="3">
    <source>
        <dbReference type="Google" id="ProtNLM"/>
    </source>
</evidence>